<feature type="transmembrane region" description="Helical" evidence="1">
    <location>
        <begin position="6"/>
        <end position="28"/>
    </location>
</feature>
<dbReference type="AlphaFoldDB" id="G9ZLH4"/>
<keyword evidence="1" id="KW-0472">Membrane</keyword>
<dbReference type="HOGENOM" id="CLU_3137079_0_0_9"/>
<gene>
    <name evidence="2" type="ORF">HMPREF9103_00572</name>
</gene>
<keyword evidence="1" id="KW-0812">Transmembrane</keyword>
<sequence>MLSTSIIVSNLFRAIFAIQALFIANYDVLKILFNDHIKVTSELTYPDID</sequence>
<evidence type="ECO:0000313" key="3">
    <source>
        <dbReference type="Proteomes" id="UP000004625"/>
    </source>
</evidence>
<protein>
    <submittedName>
        <fullName evidence="2">Uncharacterized protein</fullName>
    </submittedName>
</protein>
<reference evidence="2 3" key="1">
    <citation type="submission" date="2011-09" db="EMBL/GenBank/DDBJ databases">
        <authorList>
            <person name="Weinstock G."/>
            <person name="Sodergren E."/>
            <person name="Clifton S."/>
            <person name="Fulton L."/>
            <person name="Fulton B."/>
            <person name="Courtney L."/>
            <person name="Fronick C."/>
            <person name="Harrison M."/>
            <person name="Strong C."/>
            <person name="Farmer C."/>
            <person name="Delahaunty K."/>
            <person name="Markovic C."/>
            <person name="Hall O."/>
            <person name="Minx P."/>
            <person name="Tomlinson C."/>
            <person name="Mitreva M."/>
            <person name="Hou S."/>
            <person name="Chen J."/>
            <person name="Wollam A."/>
            <person name="Pepin K.H."/>
            <person name="Johnson M."/>
            <person name="Bhonagiri V."/>
            <person name="Zhang X."/>
            <person name="Suruliraj S."/>
            <person name="Warren W."/>
            <person name="Chinwalla A."/>
            <person name="Mardis E.R."/>
            <person name="Wilson R.K."/>
        </authorList>
    </citation>
    <scope>NUCLEOTIDE SEQUENCE [LARGE SCALE GENOMIC DNA]</scope>
    <source>
        <strain evidence="2 3">F0439</strain>
    </source>
</reference>
<organism evidence="2 3">
    <name type="scientific">Lentilactobacillus parafarraginis F0439</name>
    <dbReference type="NCBI Taxonomy" id="797515"/>
    <lineage>
        <taxon>Bacteria</taxon>
        <taxon>Bacillati</taxon>
        <taxon>Bacillota</taxon>
        <taxon>Bacilli</taxon>
        <taxon>Lactobacillales</taxon>
        <taxon>Lactobacillaceae</taxon>
        <taxon>Lentilactobacillus</taxon>
    </lineage>
</organism>
<keyword evidence="3" id="KW-1185">Reference proteome</keyword>
<evidence type="ECO:0000313" key="2">
    <source>
        <dbReference type="EMBL" id="EHM00442.1"/>
    </source>
</evidence>
<dbReference type="EMBL" id="AGEY01000026">
    <property type="protein sequence ID" value="EHM00442.1"/>
    <property type="molecule type" value="Genomic_DNA"/>
</dbReference>
<comment type="caution">
    <text evidence="2">The sequence shown here is derived from an EMBL/GenBank/DDBJ whole genome shotgun (WGS) entry which is preliminary data.</text>
</comment>
<name>G9ZLH4_9LACO</name>
<dbReference type="Proteomes" id="UP000004625">
    <property type="component" value="Unassembled WGS sequence"/>
</dbReference>
<keyword evidence="1" id="KW-1133">Transmembrane helix</keyword>
<accession>G9ZLH4</accession>
<proteinExistence type="predicted"/>
<evidence type="ECO:0000256" key="1">
    <source>
        <dbReference type="SAM" id="Phobius"/>
    </source>
</evidence>